<dbReference type="GO" id="GO:0031032">
    <property type="term" value="P:actomyosin structure organization"/>
    <property type="evidence" value="ECO:0007669"/>
    <property type="project" value="TreeGrafter"/>
</dbReference>
<dbReference type="GO" id="GO:0005737">
    <property type="term" value="C:cytoplasm"/>
    <property type="evidence" value="ECO:0007669"/>
    <property type="project" value="TreeGrafter"/>
</dbReference>
<dbReference type="PANTHER" id="PTHR45615:SF36">
    <property type="entry name" value="MYOSIN HEAVY CHAIN-LIKE, ISOFORM B-RELATED"/>
    <property type="match status" value="1"/>
</dbReference>
<dbReference type="InParanoid" id="K1QMP6"/>
<proteinExistence type="predicted"/>
<dbReference type="GO" id="GO:0032982">
    <property type="term" value="C:myosin filament"/>
    <property type="evidence" value="ECO:0007669"/>
    <property type="project" value="TreeGrafter"/>
</dbReference>
<dbReference type="PANTHER" id="PTHR45615">
    <property type="entry name" value="MYOSIN HEAVY CHAIN, NON-MUSCLE"/>
    <property type="match status" value="1"/>
</dbReference>
<sequence length="373" mass="44251">MKDEVKQAKAIQLHEAIEDAEDQRRQLSAAKKKAQRLAAEMQDTKLHLEEQMSRNNDLERKQRRFDAELNKSQEEVRDERNLREKLQRERDQLASSKITLEQDLQRMKVEYEEKSEKVDRLNRELMDLTLTGTKGSDHEARQFLLAILVSTLCHQYFCMEVMALKKAKHELESKIKDQEEELDDQAGQIQQLEQTKIRLEMNIERAKQQHNKELEEKEEEMEELRYSMQKKLKNLENQIEEEYDDKKKLQQEKRDLERQIQELSSKAGSRDKEGEKRLKRDLIRTRALLRDAEIVIQKNQGTEASKAQIKSLRNKLDDSEYTAAAATKAKKTMELEIQDLQQQLDDIFRAKTEARLIKLYRHTLMIDKIRFAS</sequence>
<organism evidence="3">
    <name type="scientific">Magallana gigas</name>
    <name type="common">Pacific oyster</name>
    <name type="synonym">Crassostrea gigas</name>
    <dbReference type="NCBI Taxonomy" id="29159"/>
    <lineage>
        <taxon>Eukaryota</taxon>
        <taxon>Metazoa</taxon>
        <taxon>Spiralia</taxon>
        <taxon>Lophotrochozoa</taxon>
        <taxon>Mollusca</taxon>
        <taxon>Bivalvia</taxon>
        <taxon>Autobranchia</taxon>
        <taxon>Pteriomorphia</taxon>
        <taxon>Ostreida</taxon>
        <taxon>Ostreoidea</taxon>
        <taxon>Ostreidae</taxon>
        <taxon>Magallana</taxon>
    </lineage>
</organism>
<dbReference type="HOGENOM" id="CLU_742380_0_0_1"/>
<dbReference type="AlphaFoldDB" id="K1QMP6"/>
<evidence type="ECO:0000256" key="1">
    <source>
        <dbReference type="SAM" id="Coils"/>
    </source>
</evidence>
<dbReference type="EMBL" id="JH818057">
    <property type="protein sequence ID" value="EKC35138.1"/>
    <property type="molecule type" value="Genomic_DNA"/>
</dbReference>
<feature type="compositionally biased region" description="Basic and acidic residues" evidence="2">
    <location>
        <begin position="42"/>
        <end position="83"/>
    </location>
</feature>
<accession>K1QMP6</accession>
<evidence type="ECO:0000256" key="2">
    <source>
        <dbReference type="SAM" id="MobiDB-lite"/>
    </source>
</evidence>
<feature type="region of interest" description="Disordered" evidence="2">
    <location>
        <begin position="20"/>
        <end position="83"/>
    </location>
</feature>
<gene>
    <name evidence="3" type="ORF">CGI_10018764</name>
</gene>
<dbReference type="GO" id="GO:0016460">
    <property type="term" value="C:myosin II complex"/>
    <property type="evidence" value="ECO:0007669"/>
    <property type="project" value="TreeGrafter"/>
</dbReference>
<feature type="coiled-coil region" evidence="1">
    <location>
        <begin position="323"/>
        <end position="350"/>
    </location>
</feature>
<name>K1QMP6_MAGGI</name>
<keyword evidence="1" id="KW-0175">Coiled coil</keyword>
<evidence type="ECO:0000313" key="3">
    <source>
        <dbReference type="EMBL" id="EKC35138.1"/>
    </source>
</evidence>
<dbReference type="GO" id="GO:0051015">
    <property type="term" value="F:actin filament binding"/>
    <property type="evidence" value="ECO:0007669"/>
    <property type="project" value="TreeGrafter"/>
</dbReference>
<feature type="coiled-coil region" evidence="1">
    <location>
        <begin position="161"/>
        <end position="266"/>
    </location>
</feature>
<protein>
    <submittedName>
        <fullName evidence="3">Myosin-XVIIIa</fullName>
    </submittedName>
</protein>
<reference evidence="3" key="1">
    <citation type="journal article" date="2012" name="Nature">
        <title>The oyster genome reveals stress adaptation and complexity of shell formation.</title>
        <authorList>
            <person name="Zhang G."/>
            <person name="Fang X."/>
            <person name="Guo X."/>
            <person name="Li L."/>
            <person name="Luo R."/>
            <person name="Xu F."/>
            <person name="Yang P."/>
            <person name="Zhang L."/>
            <person name="Wang X."/>
            <person name="Qi H."/>
            <person name="Xiong Z."/>
            <person name="Que H."/>
            <person name="Xie Y."/>
            <person name="Holland P.W."/>
            <person name="Paps J."/>
            <person name="Zhu Y."/>
            <person name="Wu F."/>
            <person name="Chen Y."/>
            <person name="Wang J."/>
            <person name="Peng C."/>
            <person name="Meng J."/>
            <person name="Yang L."/>
            <person name="Liu J."/>
            <person name="Wen B."/>
            <person name="Zhang N."/>
            <person name="Huang Z."/>
            <person name="Zhu Q."/>
            <person name="Feng Y."/>
            <person name="Mount A."/>
            <person name="Hedgecock D."/>
            <person name="Xu Z."/>
            <person name="Liu Y."/>
            <person name="Domazet-Loso T."/>
            <person name="Du Y."/>
            <person name="Sun X."/>
            <person name="Zhang S."/>
            <person name="Liu B."/>
            <person name="Cheng P."/>
            <person name="Jiang X."/>
            <person name="Li J."/>
            <person name="Fan D."/>
            <person name="Wang W."/>
            <person name="Fu W."/>
            <person name="Wang T."/>
            <person name="Wang B."/>
            <person name="Zhang J."/>
            <person name="Peng Z."/>
            <person name="Li Y."/>
            <person name="Li N."/>
            <person name="Wang J."/>
            <person name="Chen M."/>
            <person name="He Y."/>
            <person name="Tan F."/>
            <person name="Song X."/>
            <person name="Zheng Q."/>
            <person name="Huang R."/>
            <person name="Yang H."/>
            <person name="Du X."/>
            <person name="Chen L."/>
            <person name="Yang M."/>
            <person name="Gaffney P.M."/>
            <person name="Wang S."/>
            <person name="Luo L."/>
            <person name="She Z."/>
            <person name="Ming Y."/>
            <person name="Huang W."/>
            <person name="Zhang S."/>
            <person name="Huang B."/>
            <person name="Zhang Y."/>
            <person name="Qu T."/>
            <person name="Ni P."/>
            <person name="Miao G."/>
            <person name="Wang J."/>
            <person name="Wang Q."/>
            <person name="Steinberg C.E."/>
            <person name="Wang H."/>
            <person name="Li N."/>
            <person name="Qian L."/>
            <person name="Zhang G."/>
            <person name="Li Y."/>
            <person name="Yang H."/>
            <person name="Liu X."/>
            <person name="Wang J."/>
            <person name="Yin Y."/>
            <person name="Wang J."/>
        </authorList>
    </citation>
    <scope>NUCLEOTIDE SEQUENCE [LARGE SCALE GENOMIC DNA]</scope>
    <source>
        <strain evidence="3">05x7-T-G4-1.051#20</strain>
    </source>
</reference>